<keyword evidence="3 8" id="KW-0694">RNA-binding</keyword>
<evidence type="ECO:0000256" key="4">
    <source>
        <dbReference type="ARBA" id="ARBA00022980"/>
    </source>
</evidence>
<dbReference type="GO" id="GO:0006412">
    <property type="term" value="P:translation"/>
    <property type="evidence" value="ECO:0007669"/>
    <property type="project" value="InterPro"/>
</dbReference>
<organism evidence="10">
    <name type="scientific">Thermogemmatispora argillosa</name>
    <dbReference type="NCBI Taxonomy" id="2045280"/>
    <lineage>
        <taxon>Bacteria</taxon>
        <taxon>Bacillati</taxon>
        <taxon>Chloroflexota</taxon>
        <taxon>Ktedonobacteria</taxon>
        <taxon>Thermogemmatisporales</taxon>
        <taxon>Thermogemmatisporaceae</taxon>
        <taxon>Thermogemmatispora</taxon>
    </lineage>
</organism>
<reference evidence="10" key="1">
    <citation type="submission" date="2018-12" db="EMBL/GenBank/DDBJ databases">
        <title>Novel natural products biosynthetic potential of the class Ktedonobacteria.</title>
        <authorList>
            <person name="Zheng Y."/>
            <person name="Saitou A."/>
            <person name="Wang C.M."/>
            <person name="Toyoda A."/>
            <person name="Minakuchi Y."/>
            <person name="Sekiguchi Y."/>
            <person name="Ueda K."/>
            <person name="Takano H."/>
            <person name="Sakai Y."/>
            <person name="Yokota A."/>
            <person name="Yabe S."/>
        </authorList>
    </citation>
    <scope>NUCLEOTIDE SEQUENCE</scope>
    <source>
        <strain evidence="10">A3-2</strain>
    </source>
</reference>
<keyword evidence="5 8" id="KW-0687">Ribonucleoprotein</keyword>
<evidence type="ECO:0000256" key="7">
    <source>
        <dbReference type="ARBA" id="ARBA00035172"/>
    </source>
</evidence>
<dbReference type="Gene3D" id="6.10.160.10">
    <property type="match status" value="1"/>
</dbReference>
<evidence type="ECO:0000256" key="6">
    <source>
        <dbReference type="ARBA" id="ARBA00024775"/>
    </source>
</evidence>
<evidence type="ECO:0000256" key="5">
    <source>
        <dbReference type="ARBA" id="ARBA00023274"/>
    </source>
</evidence>
<keyword evidence="2 8" id="KW-0699">rRNA-binding</keyword>
<proteinExistence type="inferred from homology"/>
<comment type="function">
    <text evidence="6 8 9">Binds directly to 23S ribosomal RNA and is necessary for the in vitro assembly process of the 50S ribosomal subunit. It is not involved in the protein synthesizing functions of that subunit.</text>
</comment>
<dbReference type="GO" id="GO:0019843">
    <property type="term" value="F:rRNA binding"/>
    <property type="evidence" value="ECO:0007669"/>
    <property type="project" value="UniProtKB-UniRule"/>
</dbReference>
<dbReference type="GO" id="GO:0000027">
    <property type="term" value="P:ribosomal large subunit assembly"/>
    <property type="evidence" value="ECO:0007669"/>
    <property type="project" value="UniProtKB-UniRule"/>
</dbReference>
<dbReference type="AlphaFoldDB" id="A0A455T4Q0"/>
<dbReference type="EMBL" id="AP019377">
    <property type="protein sequence ID" value="BBH93475.1"/>
    <property type="molecule type" value="Genomic_DNA"/>
</dbReference>
<evidence type="ECO:0000256" key="3">
    <source>
        <dbReference type="ARBA" id="ARBA00022884"/>
    </source>
</evidence>
<evidence type="ECO:0000256" key="1">
    <source>
        <dbReference type="ARBA" id="ARBA00007698"/>
    </source>
</evidence>
<dbReference type="PROSITE" id="PS00937">
    <property type="entry name" value="RIBOSOMAL_L20"/>
    <property type="match status" value="1"/>
</dbReference>
<dbReference type="GO" id="GO:1990904">
    <property type="term" value="C:ribonucleoprotein complex"/>
    <property type="evidence" value="ECO:0007669"/>
    <property type="project" value="UniProtKB-KW"/>
</dbReference>
<evidence type="ECO:0000256" key="9">
    <source>
        <dbReference type="RuleBase" id="RU000560"/>
    </source>
</evidence>
<comment type="similarity">
    <text evidence="1 8 9">Belongs to the bacterial ribosomal protein bL20 family.</text>
</comment>
<dbReference type="GO" id="GO:0003735">
    <property type="term" value="F:structural constituent of ribosome"/>
    <property type="evidence" value="ECO:0007669"/>
    <property type="project" value="InterPro"/>
</dbReference>
<evidence type="ECO:0000256" key="8">
    <source>
        <dbReference type="HAMAP-Rule" id="MF_00382"/>
    </source>
</evidence>
<dbReference type="Gene3D" id="1.10.1900.20">
    <property type="entry name" value="Ribosomal protein L20"/>
    <property type="match status" value="1"/>
</dbReference>
<keyword evidence="4 8" id="KW-0689">Ribosomal protein</keyword>
<protein>
    <recommendedName>
        <fullName evidence="7 8">Large ribosomal subunit protein bL20</fullName>
    </recommendedName>
</protein>
<dbReference type="InterPro" id="IPR049946">
    <property type="entry name" value="RIBOSOMAL_L20_CS"/>
</dbReference>
<name>A0A455T4Q0_9CHLR</name>
<sequence length="129" mass="14957">MPRVKRGVTARRKHKKVLQFVEGHRGTRRRLIKKARESMMHALAYAYRDRRDRKRDMRRLWITRINAAARMFGVTYSQLMHAIRVANISVDRKILAEMAVNDRPAFAELVKTAMAAVQSQGQPQAQAQS</sequence>
<gene>
    <name evidence="8 10" type="primary">rplT</name>
    <name evidence="10" type="ORF">KTA_16740</name>
</gene>
<dbReference type="NCBIfam" id="TIGR01032">
    <property type="entry name" value="rplT_bact"/>
    <property type="match status" value="1"/>
</dbReference>
<dbReference type="InterPro" id="IPR005813">
    <property type="entry name" value="Ribosomal_bL20"/>
</dbReference>
<dbReference type="SUPFAM" id="SSF74731">
    <property type="entry name" value="Ribosomal protein L20"/>
    <property type="match status" value="1"/>
</dbReference>
<dbReference type="CDD" id="cd07026">
    <property type="entry name" value="Ribosomal_L20"/>
    <property type="match status" value="1"/>
</dbReference>
<evidence type="ECO:0000256" key="2">
    <source>
        <dbReference type="ARBA" id="ARBA00022730"/>
    </source>
</evidence>
<dbReference type="FunFam" id="1.10.1900.20:FF:000001">
    <property type="entry name" value="50S ribosomal protein L20"/>
    <property type="match status" value="1"/>
</dbReference>
<accession>A0A455T4Q0</accession>
<evidence type="ECO:0000313" key="10">
    <source>
        <dbReference type="EMBL" id="BBH93475.1"/>
    </source>
</evidence>
<dbReference type="HAMAP" id="MF_00382">
    <property type="entry name" value="Ribosomal_bL20"/>
    <property type="match status" value="1"/>
</dbReference>
<dbReference type="PRINTS" id="PR00062">
    <property type="entry name" value="RIBOSOMALL20"/>
</dbReference>
<dbReference type="Pfam" id="PF00453">
    <property type="entry name" value="Ribosomal_L20"/>
    <property type="match status" value="1"/>
</dbReference>
<dbReference type="PANTHER" id="PTHR10986">
    <property type="entry name" value="39S RIBOSOMAL PROTEIN L20"/>
    <property type="match status" value="1"/>
</dbReference>
<dbReference type="InterPro" id="IPR035566">
    <property type="entry name" value="Ribosomal_protein_bL20_C"/>
</dbReference>
<dbReference type="GO" id="GO:0005840">
    <property type="term" value="C:ribosome"/>
    <property type="evidence" value="ECO:0007669"/>
    <property type="project" value="UniProtKB-KW"/>
</dbReference>